<keyword evidence="7 15" id="KW-0547">Nucleotide-binding</keyword>
<dbReference type="HAMAP" id="MF_00138">
    <property type="entry name" value="GARS"/>
    <property type="match status" value="1"/>
</dbReference>
<protein>
    <recommendedName>
        <fullName evidence="4 14">Phosphoribosylamine--glycine ligase</fullName>
        <ecNumber evidence="4 14">6.3.4.13</ecNumber>
    </recommendedName>
    <alternativeName>
        <fullName evidence="14">GARS</fullName>
    </alternativeName>
    <alternativeName>
        <fullName evidence="12 14">Glycinamide ribonucleotide synthetase</fullName>
    </alternativeName>
    <alternativeName>
        <fullName evidence="13 14">Phosphoribosylglycinamide synthetase</fullName>
    </alternativeName>
</protein>
<dbReference type="InterPro" id="IPR016185">
    <property type="entry name" value="PreATP-grasp_dom_sf"/>
</dbReference>
<dbReference type="SMART" id="SM01209">
    <property type="entry name" value="GARS_A"/>
    <property type="match status" value="1"/>
</dbReference>
<dbReference type="NCBIfam" id="TIGR00877">
    <property type="entry name" value="purD"/>
    <property type="match status" value="1"/>
</dbReference>
<name>A0A9D9ISZ3_9BACT</name>
<dbReference type="SMART" id="SM01210">
    <property type="entry name" value="GARS_C"/>
    <property type="match status" value="1"/>
</dbReference>
<evidence type="ECO:0000256" key="15">
    <source>
        <dbReference type="PROSITE-ProRule" id="PRU00409"/>
    </source>
</evidence>
<dbReference type="InterPro" id="IPR037123">
    <property type="entry name" value="PRibGlycinamide_synth_C_sf"/>
</dbReference>
<evidence type="ECO:0000256" key="2">
    <source>
        <dbReference type="ARBA" id="ARBA00001946"/>
    </source>
</evidence>
<dbReference type="InterPro" id="IPR011054">
    <property type="entry name" value="Rudment_hybrid_motif"/>
</dbReference>
<keyword evidence="8 14" id="KW-0658">Purine biosynthesis</keyword>
<evidence type="ECO:0000256" key="9">
    <source>
        <dbReference type="ARBA" id="ARBA00022840"/>
    </source>
</evidence>
<dbReference type="Proteomes" id="UP000823771">
    <property type="component" value="Unassembled WGS sequence"/>
</dbReference>
<dbReference type="SUPFAM" id="SSF56059">
    <property type="entry name" value="Glutathione synthetase ATP-binding domain-like"/>
    <property type="match status" value="1"/>
</dbReference>
<dbReference type="Gene3D" id="3.40.50.20">
    <property type="match status" value="1"/>
</dbReference>
<dbReference type="SUPFAM" id="SSF51246">
    <property type="entry name" value="Rudiment single hybrid motif"/>
    <property type="match status" value="1"/>
</dbReference>
<evidence type="ECO:0000256" key="1">
    <source>
        <dbReference type="ARBA" id="ARBA00001936"/>
    </source>
</evidence>
<dbReference type="InterPro" id="IPR000115">
    <property type="entry name" value="PRibGlycinamide_synth"/>
</dbReference>
<evidence type="ECO:0000259" key="16">
    <source>
        <dbReference type="PROSITE" id="PS50975"/>
    </source>
</evidence>
<dbReference type="FunFam" id="3.30.470.20:FF:000018">
    <property type="entry name" value="Trifunctional purine biosynthetic protein adenosine-3"/>
    <property type="match status" value="1"/>
</dbReference>
<dbReference type="InterPro" id="IPR020559">
    <property type="entry name" value="PRibGlycinamide_synth_CS"/>
</dbReference>
<dbReference type="Pfam" id="PF02844">
    <property type="entry name" value="GARS_N"/>
    <property type="match status" value="1"/>
</dbReference>
<evidence type="ECO:0000256" key="12">
    <source>
        <dbReference type="ARBA" id="ARBA00042242"/>
    </source>
</evidence>
<evidence type="ECO:0000256" key="14">
    <source>
        <dbReference type="HAMAP-Rule" id="MF_00138"/>
    </source>
</evidence>
<evidence type="ECO:0000256" key="6">
    <source>
        <dbReference type="ARBA" id="ARBA00022723"/>
    </source>
</evidence>
<dbReference type="Gene3D" id="3.30.1490.20">
    <property type="entry name" value="ATP-grasp fold, A domain"/>
    <property type="match status" value="1"/>
</dbReference>
<dbReference type="SUPFAM" id="SSF52440">
    <property type="entry name" value="PreATP-grasp domain"/>
    <property type="match status" value="1"/>
</dbReference>
<evidence type="ECO:0000256" key="5">
    <source>
        <dbReference type="ARBA" id="ARBA00022598"/>
    </source>
</evidence>
<evidence type="ECO:0000256" key="11">
    <source>
        <dbReference type="ARBA" id="ARBA00038345"/>
    </source>
</evidence>
<comment type="cofactor">
    <cofactor evidence="1">
        <name>Mn(2+)</name>
        <dbReference type="ChEBI" id="CHEBI:29035"/>
    </cofactor>
</comment>
<evidence type="ECO:0000256" key="3">
    <source>
        <dbReference type="ARBA" id="ARBA00005174"/>
    </source>
</evidence>
<comment type="catalytic activity">
    <reaction evidence="14">
        <text>5-phospho-beta-D-ribosylamine + glycine + ATP = N(1)-(5-phospho-beta-D-ribosyl)glycinamide + ADP + phosphate + H(+)</text>
        <dbReference type="Rhea" id="RHEA:17453"/>
        <dbReference type="ChEBI" id="CHEBI:15378"/>
        <dbReference type="ChEBI" id="CHEBI:30616"/>
        <dbReference type="ChEBI" id="CHEBI:43474"/>
        <dbReference type="ChEBI" id="CHEBI:57305"/>
        <dbReference type="ChEBI" id="CHEBI:58681"/>
        <dbReference type="ChEBI" id="CHEBI:143788"/>
        <dbReference type="ChEBI" id="CHEBI:456216"/>
        <dbReference type="EC" id="6.3.4.13"/>
    </reaction>
</comment>
<keyword evidence="6" id="KW-0479">Metal-binding</keyword>
<dbReference type="InterPro" id="IPR020561">
    <property type="entry name" value="PRibGlycinamid_synth_ATP-grasp"/>
</dbReference>
<proteinExistence type="inferred from homology"/>
<dbReference type="EC" id="6.3.4.13" evidence="4 14"/>
<accession>A0A9D9ISZ3</accession>
<dbReference type="Pfam" id="PF02843">
    <property type="entry name" value="GARS_C"/>
    <property type="match status" value="1"/>
</dbReference>
<dbReference type="PROSITE" id="PS50975">
    <property type="entry name" value="ATP_GRASP"/>
    <property type="match status" value="1"/>
</dbReference>
<dbReference type="GO" id="GO:0009113">
    <property type="term" value="P:purine nucleobase biosynthetic process"/>
    <property type="evidence" value="ECO:0007669"/>
    <property type="project" value="InterPro"/>
</dbReference>
<keyword evidence="5 14" id="KW-0436">Ligase</keyword>
<evidence type="ECO:0000313" key="17">
    <source>
        <dbReference type="EMBL" id="MBO8477765.1"/>
    </source>
</evidence>
<evidence type="ECO:0000256" key="7">
    <source>
        <dbReference type="ARBA" id="ARBA00022741"/>
    </source>
</evidence>
<dbReference type="InterPro" id="IPR013815">
    <property type="entry name" value="ATP_grasp_subdomain_1"/>
</dbReference>
<dbReference type="AlphaFoldDB" id="A0A9D9ISZ3"/>
<dbReference type="GO" id="GO:0046872">
    <property type="term" value="F:metal ion binding"/>
    <property type="evidence" value="ECO:0007669"/>
    <property type="project" value="UniProtKB-KW"/>
</dbReference>
<evidence type="ECO:0000256" key="8">
    <source>
        <dbReference type="ARBA" id="ARBA00022755"/>
    </source>
</evidence>
<sequence length="425" mass="45965">MEHPKEATVLVVGGGGRCHAIVDALSRSSRVGKIYCAPGNAGIAAQAECVPLKDTQVEQLRDFALERGVDLTVVGPEVSLAAGIADVFTAAGLRIFGPSKDAAAIESSKDFAKRLMARYGVPTAAYRTFEDYDSALDYVRGGSFPVVLKYDGLAAGKGVVIPENLEEAESTLKDMLLDDRFGKGKVVVEEFLMGPEFSFMCFVDGERVFPMPLSQDHKRAFEGDKGPNTGGMGAYSPLPFITDEDREYAMEHIMKPVASAMVKEGRPFKGVLYGGLMKTPAGIKVIEFNCRFGDPETEVVLPLLKSDIYDIFSAVVDGSPMPEIQWDTKSSMGFVMASSGYPGSYEKGYVIEGLEDALSDPDVRIYHMGTAEKDGRTVTAGGRVLMVIGSGETLVEARDRALGAVGKIRCGNLFYRRDIGWRVLK</sequence>
<dbReference type="PANTHER" id="PTHR43472:SF1">
    <property type="entry name" value="PHOSPHORIBOSYLAMINE--GLYCINE LIGASE, CHLOROPLASTIC"/>
    <property type="match status" value="1"/>
</dbReference>
<reference evidence="17" key="2">
    <citation type="journal article" date="2021" name="PeerJ">
        <title>Extensive microbial diversity within the chicken gut microbiome revealed by metagenomics and culture.</title>
        <authorList>
            <person name="Gilroy R."/>
            <person name="Ravi A."/>
            <person name="Getino M."/>
            <person name="Pursley I."/>
            <person name="Horton D.L."/>
            <person name="Alikhan N.F."/>
            <person name="Baker D."/>
            <person name="Gharbi K."/>
            <person name="Hall N."/>
            <person name="Watson M."/>
            <person name="Adriaenssens E.M."/>
            <person name="Foster-Nyarko E."/>
            <person name="Jarju S."/>
            <person name="Secka A."/>
            <person name="Antonio M."/>
            <person name="Oren A."/>
            <person name="Chaudhuri R.R."/>
            <person name="La Ragione R."/>
            <person name="Hildebrand F."/>
            <person name="Pallen M.J."/>
        </authorList>
    </citation>
    <scope>NUCLEOTIDE SEQUENCE</scope>
    <source>
        <strain evidence="17">2478</strain>
    </source>
</reference>
<keyword evidence="10" id="KW-0464">Manganese</keyword>
<dbReference type="GO" id="GO:0005524">
    <property type="term" value="F:ATP binding"/>
    <property type="evidence" value="ECO:0007669"/>
    <property type="project" value="UniProtKB-UniRule"/>
</dbReference>
<evidence type="ECO:0000256" key="4">
    <source>
        <dbReference type="ARBA" id="ARBA00013255"/>
    </source>
</evidence>
<dbReference type="InterPro" id="IPR011761">
    <property type="entry name" value="ATP-grasp"/>
</dbReference>
<reference evidence="17" key="1">
    <citation type="submission" date="2020-10" db="EMBL/GenBank/DDBJ databases">
        <authorList>
            <person name="Gilroy R."/>
        </authorList>
    </citation>
    <scope>NUCLEOTIDE SEQUENCE</scope>
    <source>
        <strain evidence="17">2478</strain>
    </source>
</reference>
<dbReference type="GO" id="GO:0006189">
    <property type="term" value="P:'de novo' IMP biosynthetic process"/>
    <property type="evidence" value="ECO:0007669"/>
    <property type="project" value="UniProtKB-UniRule"/>
</dbReference>
<comment type="similarity">
    <text evidence="11 14">Belongs to the GARS family.</text>
</comment>
<evidence type="ECO:0000313" key="18">
    <source>
        <dbReference type="Proteomes" id="UP000823771"/>
    </source>
</evidence>
<dbReference type="Pfam" id="PF01071">
    <property type="entry name" value="GARS_A"/>
    <property type="match status" value="1"/>
</dbReference>
<feature type="domain" description="ATP-grasp" evidence="16">
    <location>
        <begin position="113"/>
        <end position="317"/>
    </location>
</feature>
<dbReference type="GO" id="GO:0004637">
    <property type="term" value="F:phosphoribosylamine-glycine ligase activity"/>
    <property type="evidence" value="ECO:0007669"/>
    <property type="project" value="UniProtKB-UniRule"/>
</dbReference>
<comment type="pathway">
    <text evidence="3 14">Purine metabolism; IMP biosynthesis via de novo pathway; N(1)-(5-phospho-D-ribosyl)glycinamide from 5-phospho-alpha-D-ribose 1-diphosphate: step 2/2.</text>
</comment>
<dbReference type="Gene3D" id="3.90.600.10">
    <property type="entry name" value="Phosphoribosylglycinamide synthetase, C-terminal domain"/>
    <property type="match status" value="1"/>
</dbReference>
<organism evidence="17 18">
    <name type="scientific">Candidatus Cryptobacteroides excrementipullorum</name>
    <dbReference type="NCBI Taxonomy" id="2840761"/>
    <lineage>
        <taxon>Bacteria</taxon>
        <taxon>Pseudomonadati</taxon>
        <taxon>Bacteroidota</taxon>
        <taxon>Bacteroidia</taxon>
        <taxon>Bacteroidales</taxon>
        <taxon>Candidatus Cryptobacteroides</taxon>
    </lineage>
</organism>
<dbReference type="PANTHER" id="PTHR43472">
    <property type="entry name" value="PHOSPHORIBOSYLAMINE--GLYCINE LIGASE"/>
    <property type="match status" value="1"/>
</dbReference>
<gene>
    <name evidence="14 17" type="primary">purD</name>
    <name evidence="17" type="ORF">IAB80_02545</name>
</gene>
<dbReference type="InterPro" id="IPR020560">
    <property type="entry name" value="PRibGlycinamide_synth_C-dom"/>
</dbReference>
<evidence type="ECO:0000256" key="13">
    <source>
        <dbReference type="ARBA" id="ARBA00042864"/>
    </source>
</evidence>
<comment type="caution">
    <text evidence="17">The sequence shown here is derived from an EMBL/GenBank/DDBJ whole genome shotgun (WGS) entry which is preliminary data.</text>
</comment>
<keyword evidence="9 15" id="KW-0067">ATP-binding</keyword>
<dbReference type="PROSITE" id="PS00184">
    <property type="entry name" value="GARS"/>
    <property type="match status" value="1"/>
</dbReference>
<dbReference type="EMBL" id="JADILZ010000026">
    <property type="protein sequence ID" value="MBO8477765.1"/>
    <property type="molecule type" value="Genomic_DNA"/>
</dbReference>
<evidence type="ECO:0000256" key="10">
    <source>
        <dbReference type="ARBA" id="ARBA00023211"/>
    </source>
</evidence>
<dbReference type="InterPro" id="IPR020562">
    <property type="entry name" value="PRibGlycinamide_synth_N"/>
</dbReference>
<comment type="cofactor">
    <cofactor evidence="2">
        <name>Mg(2+)</name>
        <dbReference type="ChEBI" id="CHEBI:18420"/>
    </cofactor>
</comment>
<dbReference type="Gene3D" id="3.30.470.20">
    <property type="entry name" value="ATP-grasp fold, B domain"/>
    <property type="match status" value="1"/>
</dbReference>